<dbReference type="EMBL" id="ML212138">
    <property type="protein sequence ID" value="TFK79177.1"/>
    <property type="molecule type" value="Genomic_DNA"/>
</dbReference>
<organism evidence="1 2">
    <name type="scientific">Polyporus arcularius HHB13444</name>
    <dbReference type="NCBI Taxonomy" id="1314778"/>
    <lineage>
        <taxon>Eukaryota</taxon>
        <taxon>Fungi</taxon>
        <taxon>Dikarya</taxon>
        <taxon>Basidiomycota</taxon>
        <taxon>Agaricomycotina</taxon>
        <taxon>Agaricomycetes</taxon>
        <taxon>Polyporales</taxon>
        <taxon>Polyporaceae</taxon>
        <taxon>Polyporus</taxon>
    </lineage>
</organism>
<accession>A0A5C3NRH1</accession>
<feature type="non-terminal residue" evidence="1">
    <location>
        <position position="143"/>
    </location>
</feature>
<dbReference type="Proteomes" id="UP000308197">
    <property type="component" value="Unassembled WGS sequence"/>
</dbReference>
<evidence type="ECO:0000313" key="1">
    <source>
        <dbReference type="EMBL" id="TFK79177.1"/>
    </source>
</evidence>
<dbReference type="AlphaFoldDB" id="A0A5C3NRH1"/>
<sequence>LLWIKSSIPPQEIRDRVLSDINFEHELLRWLEQCHRGDYMLETGDQLAERLEEQYLEKTADGDLVPKVRMRAGLRDPVLELPVPPPSLECDTGVSDAWHEQFARDVDEIIFRSNRHDAFHGKGCWKGTRQKGYCKARFPRETF</sequence>
<name>A0A5C3NRH1_9APHY</name>
<protein>
    <submittedName>
        <fullName evidence="1">Uncharacterized protein</fullName>
    </submittedName>
</protein>
<reference evidence="1 2" key="1">
    <citation type="journal article" date="2019" name="Nat. Ecol. Evol.">
        <title>Megaphylogeny resolves global patterns of mushroom evolution.</title>
        <authorList>
            <person name="Varga T."/>
            <person name="Krizsan K."/>
            <person name="Foldi C."/>
            <person name="Dima B."/>
            <person name="Sanchez-Garcia M."/>
            <person name="Sanchez-Ramirez S."/>
            <person name="Szollosi G.J."/>
            <person name="Szarkandi J.G."/>
            <person name="Papp V."/>
            <person name="Albert L."/>
            <person name="Andreopoulos W."/>
            <person name="Angelini C."/>
            <person name="Antonin V."/>
            <person name="Barry K.W."/>
            <person name="Bougher N.L."/>
            <person name="Buchanan P."/>
            <person name="Buyck B."/>
            <person name="Bense V."/>
            <person name="Catcheside P."/>
            <person name="Chovatia M."/>
            <person name="Cooper J."/>
            <person name="Damon W."/>
            <person name="Desjardin D."/>
            <person name="Finy P."/>
            <person name="Geml J."/>
            <person name="Haridas S."/>
            <person name="Hughes K."/>
            <person name="Justo A."/>
            <person name="Karasinski D."/>
            <person name="Kautmanova I."/>
            <person name="Kiss B."/>
            <person name="Kocsube S."/>
            <person name="Kotiranta H."/>
            <person name="LaButti K.M."/>
            <person name="Lechner B.E."/>
            <person name="Liimatainen K."/>
            <person name="Lipzen A."/>
            <person name="Lukacs Z."/>
            <person name="Mihaltcheva S."/>
            <person name="Morgado L.N."/>
            <person name="Niskanen T."/>
            <person name="Noordeloos M.E."/>
            <person name="Ohm R.A."/>
            <person name="Ortiz-Santana B."/>
            <person name="Ovrebo C."/>
            <person name="Racz N."/>
            <person name="Riley R."/>
            <person name="Savchenko A."/>
            <person name="Shiryaev A."/>
            <person name="Soop K."/>
            <person name="Spirin V."/>
            <person name="Szebenyi C."/>
            <person name="Tomsovsky M."/>
            <person name="Tulloss R.E."/>
            <person name="Uehling J."/>
            <person name="Grigoriev I.V."/>
            <person name="Vagvolgyi C."/>
            <person name="Papp T."/>
            <person name="Martin F.M."/>
            <person name="Miettinen O."/>
            <person name="Hibbett D.S."/>
            <person name="Nagy L.G."/>
        </authorList>
    </citation>
    <scope>NUCLEOTIDE SEQUENCE [LARGE SCALE GENOMIC DNA]</scope>
    <source>
        <strain evidence="1 2">HHB13444</strain>
    </source>
</reference>
<dbReference type="InParanoid" id="A0A5C3NRH1"/>
<feature type="non-terminal residue" evidence="1">
    <location>
        <position position="1"/>
    </location>
</feature>
<dbReference type="STRING" id="1314778.A0A5C3NRH1"/>
<evidence type="ECO:0000313" key="2">
    <source>
        <dbReference type="Proteomes" id="UP000308197"/>
    </source>
</evidence>
<gene>
    <name evidence="1" type="ORF">K466DRAFT_440913</name>
</gene>
<keyword evidence="2" id="KW-1185">Reference proteome</keyword>
<proteinExistence type="predicted"/>